<evidence type="ECO:0000256" key="4">
    <source>
        <dbReference type="ARBA" id="ARBA00022806"/>
    </source>
</evidence>
<name>A0A2K9EM63_9FIRM</name>
<accession>A0A2K9EM63</accession>
<evidence type="ECO:0000256" key="3">
    <source>
        <dbReference type="ARBA" id="ARBA00022801"/>
    </source>
</evidence>
<dbReference type="GO" id="GO:0004386">
    <property type="term" value="F:helicase activity"/>
    <property type="evidence" value="ECO:0007669"/>
    <property type="project" value="UniProtKB-KW"/>
</dbReference>
<dbReference type="InterPro" id="IPR011545">
    <property type="entry name" value="DEAD/DEAH_box_helicase_dom"/>
</dbReference>
<sequence length="1135" mass="132034">MSDLLTIESLCQGLNGYKNHIEINHRINEIHFLITKYLLSIDNDIDTIEYIDLKKLKEIALYLFDIVIDDLFLRDIEPESRKTIFTLCQNIFEQLCKIYQKDYDRYKNEYFELTFMAIACASIGKNPAKSFVLFKKYVDGFITINTIEEKILLLLNAYLAKDYKFVENKKTDILVSIKKGDIQDDLNKVLIKIFLQTLKMINYFKTGNEKLIAHAVKELEEIRQYCLDNDYYREIWIIKVLIKHINVSVRNSMWKVLGPFLSPDTIKLFVEDQERPLFELWEHQREIVECSLFTNEHKIIHIPTSSGKSLIAQLTILKVLEETEDATCVYVVPTNALLNQVRNDLNSILGKMNLNVETLISGYDVINSDIEENQLDTSRVIIVTQEKLDSLIRREDDFIKKCKLFIFDEFQNISQGSRGLLLELIVTKIKCFNIGNQPKLVFLSAVLPNILSFKKWIGEDITCDYSNIDCRPTRQVKSIGYFKRSMPSKGRTTKYNETIDSNLRIFYENDGVGNIKLPTIERQLTNKSKYYRMQNFCADLSERFANIGNVLVYLPNTRWFKSFCNAMCEKDLMISTHEALVLKDIAEYVALTMKVDHYLVNSIKKGIAYHHKNLPDNVKRVIEVYFKRGIIKVLASTSTLAQGLNFPISTIIVGSLNVGGNVLTPADFQNLVGRAGRAMRETEGYVVLALPIKSEYSQNYNERYIDRINSEYLSINTEDIVVKSTIQNLIEVLKKQESDLDRQEKELIRTYNSIIFDLEQTGLLEEDESYDSIINSLFFSVEATEEDKNDLKSFTKEMVAAIKFKISAIEDTSMRKILKQSGLSLDSSIVIYEAIIEFYNNNIGSVFESNRLNKHFISLIDSVKNIPEFYIDKDGEFIFNCINSWIFLSSYKDICEQYFGGNYDNCINFISENIVYKSAWAFSIIYQIFERLLLDQLDELPYNSDFIRLLTDFSYLPAYCKFGVYNRNMIEILESGLYERELLIKVHTLFELHTQLVEYDLQLFYSWASAVTLVDVEDRNIKISKHEKQMWNDYKKSILGEIKLEIDIVSVSIKGYGMYDRKYLVRGEPLILIHEPENQYDPNAIKILSLDNKMLGYVPKGQTEIINDFIINKKAWMVFNKVDKGERVCYLYIIK</sequence>
<dbReference type="InterPro" id="IPR001650">
    <property type="entry name" value="Helicase_C-like"/>
</dbReference>
<dbReference type="KEGG" id="hsc:HVS_02940"/>
<feature type="coiled-coil region" evidence="6">
    <location>
        <begin position="726"/>
        <end position="753"/>
    </location>
</feature>
<dbReference type="GO" id="GO:0008270">
    <property type="term" value="F:zinc ion binding"/>
    <property type="evidence" value="ECO:0007669"/>
    <property type="project" value="InterPro"/>
</dbReference>
<dbReference type="SUPFAM" id="SSF52540">
    <property type="entry name" value="P-loop containing nucleoside triphosphate hydrolases"/>
    <property type="match status" value="2"/>
</dbReference>
<dbReference type="Proteomes" id="UP000233534">
    <property type="component" value="Chromosome"/>
</dbReference>
<dbReference type="PANTHER" id="PTHR47961">
    <property type="entry name" value="DNA POLYMERASE THETA, PUTATIVE (AFU_ORTHOLOGUE AFUA_1G05260)-RELATED"/>
    <property type="match status" value="1"/>
</dbReference>
<dbReference type="SMART" id="SM00490">
    <property type="entry name" value="HELICc"/>
    <property type="match status" value="1"/>
</dbReference>
<gene>
    <name evidence="9" type="ORF">HVS_02940</name>
</gene>
<keyword evidence="5" id="KW-0067">ATP-binding</keyword>
<evidence type="ECO:0000256" key="1">
    <source>
        <dbReference type="ARBA" id="ARBA00022723"/>
    </source>
</evidence>
<organism evidence="9 10">
    <name type="scientific">Acetivibrio saccincola</name>
    <dbReference type="NCBI Taxonomy" id="1677857"/>
    <lineage>
        <taxon>Bacteria</taxon>
        <taxon>Bacillati</taxon>
        <taxon>Bacillota</taxon>
        <taxon>Clostridia</taxon>
        <taxon>Eubacteriales</taxon>
        <taxon>Oscillospiraceae</taxon>
        <taxon>Acetivibrio</taxon>
    </lineage>
</organism>
<evidence type="ECO:0000259" key="8">
    <source>
        <dbReference type="PROSITE" id="PS51194"/>
    </source>
</evidence>
<keyword evidence="2" id="KW-0547">Nucleotide-binding</keyword>
<keyword evidence="1" id="KW-0479">Metal-binding</keyword>
<evidence type="ECO:0000256" key="6">
    <source>
        <dbReference type="SAM" id="Coils"/>
    </source>
</evidence>
<dbReference type="EMBL" id="CP025197">
    <property type="protein sequence ID" value="AUG56540.1"/>
    <property type="molecule type" value="Genomic_DNA"/>
</dbReference>
<dbReference type="InterPro" id="IPR027417">
    <property type="entry name" value="P-loop_NTPase"/>
</dbReference>
<dbReference type="RefSeq" id="WP_159063356.1">
    <property type="nucleotide sequence ID" value="NZ_CP025197.1"/>
</dbReference>
<evidence type="ECO:0000259" key="7">
    <source>
        <dbReference type="PROSITE" id="PS51192"/>
    </source>
</evidence>
<dbReference type="PROSITE" id="PS51192">
    <property type="entry name" value="HELICASE_ATP_BIND_1"/>
    <property type="match status" value="1"/>
</dbReference>
<dbReference type="InterPro" id="IPR050474">
    <property type="entry name" value="Hel308_SKI2-like"/>
</dbReference>
<protein>
    <submittedName>
        <fullName evidence="9">Ski2-like helicase</fullName>
    </submittedName>
</protein>
<dbReference type="GO" id="GO:0005524">
    <property type="term" value="F:ATP binding"/>
    <property type="evidence" value="ECO:0007669"/>
    <property type="project" value="UniProtKB-KW"/>
</dbReference>
<dbReference type="GO" id="GO:0003676">
    <property type="term" value="F:nucleic acid binding"/>
    <property type="evidence" value="ECO:0007669"/>
    <property type="project" value="InterPro"/>
</dbReference>
<evidence type="ECO:0000256" key="2">
    <source>
        <dbReference type="ARBA" id="ARBA00022741"/>
    </source>
</evidence>
<reference evidence="9 10" key="1">
    <citation type="submission" date="2017-12" db="EMBL/GenBank/DDBJ databases">
        <title>Complete genome sequence of Herbivorax saccincola GGR1, a novel Cellulosome-producing hydrolytic bacterium in a thermophilic biogas plant, established by Illumina and Nanopore MinION sequencing.</title>
        <authorList>
            <person name="Pechtl A."/>
            <person name="Ruckert C."/>
            <person name="Koeck D.E."/>
            <person name="Maus I."/>
            <person name="Winkler A."/>
            <person name="Kalinowski J."/>
            <person name="Puhler A."/>
            <person name="Schwarz W.W."/>
            <person name="Zverlov V.V."/>
            <person name="Schluter A."/>
            <person name="Liebl W."/>
        </authorList>
    </citation>
    <scope>NUCLEOTIDE SEQUENCE [LARGE SCALE GENOMIC DNA]</scope>
    <source>
        <strain evidence="10">SR1</strain>
    </source>
</reference>
<dbReference type="InterPro" id="IPR014001">
    <property type="entry name" value="Helicase_ATP-bd"/>
</dbReference>
<evidence type="ECO:0000256" key="5">
    <source>
        <dbReference type="ARBA" id="ARBA00022840"/>
    </source>
</evidence>
<dbReference type="AlphaFoldDB" id="A0A2K9EM63"/>
<dbReference type="InterPro" id="IPR014905">
    <property type="entry name" value="HIRAN"/>
</dbReference>
<evidence type="ECO:0000313" key="10">
    <source>
        <dbReference type="Proteomes" id="UP000233534"/>
    </source>
</evidence>
<dbReference type="GO" id="GO:0016818">
    <property type="term" value="F:hydrolase activity, acting on acid anhydrides, in phosphorus-containing anhydrides"/>
    <property type="evidence" value="ECO:0007669"/>
    <property type="project" value="InterPro"/>
</dbReference>
<dbReference type="SMART" id="SM00487">
    <property type="entry name" value="DEXDc"/>
    <property type="match status" value="1"/>
</dbReference>
<feature type="domain" description="Helicase C-terminal" evidence="8">
    <location>
        <begin position="568"/>
        <end position="748"/>
    </location>
</feature>
<dbReference type="PANTHER" id="PTHR47961:SF6">
    <property type="entry name" value="DNA-DIRECTED DNA POLYMERASE"/>
    <property type="match status" value="1"/>
</dbReference>
<proteinExistence type="predicted"/>
<evidence type="ECO:0000313" key="9">
    <source>
        <dbReference type="EMBL" id="AUG56540.1"/>
    </source>
</evidence>
<dbReference type="Pfam" id="PF00271">
    <property type="entry name" value="Helicase_C"/>
    <property type="match status" value="1"/>
</dbReference>
<dbReference type="Pfam" id="PF00270">
    <property type="entry name" value="DEAD"/>
    <property type="match status" value="1"/>
</dbReference>
<keyword evidence="6" id="KW-0175">Coiled coil</keyword>
<dbReference type="PROSITE" id="PS51194">
    <property type="entry name" value="HELICASE_CTER"/>
    <property type="match status" value="1"/>
</dbReference>
<dbReference type="Gene3D" id="3.30.70.2330">
    <property type="match status" value="1"/>
</dbReference>
<dbReference type="Pfam" id="PF08797">
    <property type="entry name" value="HIRAN"/>
    <property type="match status" value="1"/>
</dbReference>
<keyword evidence="4 9" id="KW-0347">Helicase</keyword>
<feature type="domain" description="Helicase ATP-binding" evidence="7">
    <location>
        <begin position="289"/>
        <end position="465"/>
    </location>
</feature>
<keyword evidence="10" id="KW-1185">Reference proteome</keyword>
<dbReference type="Gene3D" id="3.40.50.300">
    <property type="entry name" value="P-loop containing nucleotide triphosphate hydrolases"/>
    <property type="match status" value="2"/>
</dbReference>
<dbReference type="CDD" id="cd17921">
    <property type="entry name" value="DEXHc_Ski2"/>
    <property type="match status" value="1"/>
</dbReference>
<keyword evidence="3" id="KW-0378">Hydrolase</keyword>